<keyword evidence="6 10" id="KW-0573">Peptidoglycan synthesis</keyword>
<dbReference type="InterPro" id="IPR006009">
    <property type="entry name" value="GlcNAc_MurG"/>
</dbReference>
<protein>
    <recommendedName>
        <fullName evidence="10">UDP-N-acetylglucosamine--N-acetylmuramyl-(pentapeptide) pyrophosphoryl-undecaprenol N-acetylglucosamine transferase</fullName>
        <ecNumber evidence="10">2.4.1.227</ecNumber>
    </recommendedName>
    <alternativeName>
        <fullName evidence="10">Undecaprenyl-PP-MurNAc-pentapeptide-UDPGlcNAc GlcNAc transferase</fullName>
    </alternativeName>
</protein>
<dbReference type="GO" id="GO:0009252">
    <property type="term" value="P:peptidoglycan biosynthetic process"/>
    <property type="evidence" value="ECO:0007669"/>
    <property type="project" value="UniProtKB-UniRule"/>
</dbReference>
<evidence type="ECO:0000256" key="9">
    <source>
        <dbReference type="ARBA" id="ARBA00023316"/>
    </source>
</evidence>
<evidence type="ECO:0000256" key="8">
    <source>
        <dbReference type="ARBA" id="ARBA00023306"/>
    </source>
</evidence>
<evidence type="ECO:0000256" key="1">
    <source>
        <dbReference type="ARBA" id="ARBA00022475"/>
    </source>
</evidence>
<keyword evidence="3 10" id="KW-0328">Glycosyltransferase</keyword>
<dbReference type="GO" id="GO:0050511">
    <property type="term" value="F:undecaprenyldiphospho-muramoylpentapeptide beta-N-acetylglucosaminyltransferase activity"/>
    <property type="evidence" value="ECO:0007669"/>
    <property type="project" value="UniProtKB-UniRule"/>
</dbReference>
<accession>A0A6I0F4T1</accession>
<dbReference type="OrthoDB" id="9808936at2"/>
<keyword evidence="7 10" id="KW-0472">Membrane</keyword>
<evidence type="ECO:0000259" key="13">
    <source>
        <dbReference type="Pfam" id="PF04101"/>
    </source>
</evidence>
<name>A0A6I0F4T1_9FIRM</name>
<evidence type="ECO:0000256" key="4">
    <source>
        <dbReference type="ARBA" id="ARBA00022679"/>
    </source>
</evidence>
<comment type="catalytic activity">
    <reaction evidence="10">
        <text>di-trans,octa-cis-undecaprenyl diphospho-N-acetyl-alpha-D-muramoyl-L-alanyl-D-glutamyl-meso-2,6-diaminopimeloyl-D-alanyl-D-alanine + UDP-N-acetyl-alpha-D-glucosamine = di-trans,octa-cis-undecaprenyl diphospho-[N-acetyl-alpha-D-glucosaminyl-(1-&gt;4)]-N-acetyl-alpha-D-muramoyl-L-alanyl-D-glutamyl-meso-2,6-diaminopimeloyl-D-alanyl-D-alanine + UDP + H(+)</text>
        <dbReference type="Rhea" id="RHEA:31227"/>
        <dbReference type="ChEBI" id="CHEBI:15378"/>
        <dbReference type="ChEBI" id="CHEBI:57705"/>
        <dbReference type="ChEBI" id="CHEBI:58223"/>
        <dbReference type="ChEBI" id="CHEBI:61387"/>
        <dbReference type="ChEBI" id="CHEBI:61388"/>
        <dbReference type="EC" id="2.4.1.227"/>
    </reaction>
</comment>
<organism evidence="14 15">
    <name type="scientific">Heliorestis acidaminivorans</name>
    <dbReference type="NCBI Taxonomy" id="553427"/>
    <lineage>
        <taxon>Bacteria</taxon>
        <taxon>Bacillati</taxon>
        <taxon>Bacillota</taxon>
        <taxon>Clostridia</taxon>
        <taxon>Eubacteriales</taxon>
        <taxon>Heliobacteriaceae</taxon>
        <taxon>Heliorestis</taxon>
    </lineage>
</organism>
<dbReference type="EMBL" id="WBXO01000001">
    <property type="protein sequence ID" value="KAB2954523.1"/>
    <property type="molecule type" value="Genomic_DNA"/>
</dbReference>
<dbReference type="SUPFAM" id="SSF53756">
    <property type="entry name" value="UDP-Glycosyltransferase/glycogen phosphorylase"/>
    <property type="match status" value="1"/>
</dbReference>
<dbReference type="HAMAP" id="MF_00033">
    <property type="entry name" value="MurG"/>
    <property type="match status" value="1"/>
</dbReference>
<evidence type="ECO:0000259" key="12">
    <source>
        <dbReference type="Pfam" id="PF03033"/>
    </source>
</evidence>
<comment type="subcellular location">
    <subcellularLocation>
        <location evidence="10">Cell membrane</location>
        <topology evidence="10">Peripheral membrane protein</topology>
        <orientation evidence="10">Cytoplasmic side</orientation>
    </subcellularLocation>
</comment>
<dbReference type="Gene3D" id="3.40.50.2000">
    <property type="entry name" value="Glycogen Phosphorylase B"/>
    <property type="match status" value="2"/>
</dbReference>
<evidence type="ECO:0000256" key="7">
    <source>
        <dbReference type="ARBA" id="ARBA00023136"/>
    </source>
</evidence>
<dbReference type="GO" id="GO:0071555">
    <property type="term" value="P:cell wall organization"/>
    <property type="evidence" value="ECO:0007669"/>
    <property type="project" value="UniProtKB-KW"/>
</dbReference>
<dbReference type="PANTHER" id="PTHR21015">
    <property type="entry name" value="UDP-N-ACETYLGLUCOSAMINE--N-ACETYLMURAMYL-(PENTAPEPTIDE) PYROPHOSPHORYL-UNDECAPRENOL N-ACETYLGLUCOSAMINE TRANSFERASE 1"/>
    <property type="match status" value="1"/>
</dbReference>
<keyword evidence="9 10" id="KW-0961">Cell wall biogenesis/degradation</keyword>
<keyword evidence="11" id="KW-1133">Transmembrane helix</keyword>
<dbReference type="NCBIfam" id="TIGR01133">
    <property type="entry name" value="murG"/>
    <property type="match status" value="1"/>
</dbReference>
<dbReference type="EC" id="2.4.1.227" evidence="10"/>
<keyword evidence="8 10" id="KW-0131">Cell cycle</keyword>
<comment type="similarity">
    <text evidence="10">Belongs to the glycosyltransferase 28 family. MurG subfamily.</text>
</comment>
<keyword evidence="2 10" id="KW-0132">Cell division</keyword>
<evidence type="ECO:0000313" key="15">
    <source>
        <dbReference type="Proteomes" id="UP000468766"/>
    </source>
</evidence>
<dbReference type="PANTHER" id="PTHR21015:SF22">
    <property type="entry name" value="GLYCOSYLTRANSFERASE"/>
    <property type="match status" value="1"/>
</dbReference>
<feature type="binding site" evidence="10">
    <location>
        <begin position="16"/>
        <end position="18"/>
    </location>
    <ligand>
        <name>UDP-N-acetyl-alpha-D-glucosamine</name>
        <dbReference type="ChEBI" id="CHEBI:57705"/>
    </ligand>
</feature>
<proteinExistence type="inferred from homology"/>
<evidence type="ECO:0000313" key="14">
    <source>
        <dbReference type="EMBL" id="KAB2954523.1"/>
    </source>
</evidence>
<dbReference type="GO" id="GO:0051301">
    <property type="term" value="P:cell division"/>
    <property type="evidence" value="ECO:0007669"/>
    <property type="project" value="UniProtKB-KW"/>
</dbReference>
<dbReference type="GO" id="GO:0005975">
    <property type="term" value="P:carbohydrate metabolic process"/>
    <property type="evidence" value="ECO:0007669"/>
    <property type="project" value="InterPro"/>
</dbReference>
<dbReference type="InterPro" id="IPR004276">
    <property type="entry name" value="GlycoTrans_28_N"/>
</dbReference>
<comment type="pathway">
    <text evidence="10">Cell wall biogenesis; peptidoglycan biosynthesis.</text>
</comment>
<keyword evidence="5 10" id="KW-0133">Cell shape</keyword>
<comment type="caution">
    <text evidence="14">The sequence shown here is derived from an EMBL/GenBank/DDBJ whole genome shotgun (WGS) entry which is preliminary data.</text>
</comment>
<keyword evidence="11" id="KW-0812">Transmembrane</keyword>
<dbReference type="Pfam" id="PF04101">
    <property type="entry name" value="Glyco_tran_28_C"/>
    <property type="match status" value="1"/>
</dbReference>
<dbReference type="InterPro" id="IPR007235">
    <property type="entry name" value="Glyco_trans_28_C"/>
</dbReference>
<evidence type="ECO:0000256" key="5">
    <source>
        <dbReference type="ARBA" id="ARBA00022960"/>
    </source>
</evidence>
<evidence type="ECO:0000256" key="3">
    <source>
        <dbReference type="ARBA" id="ARBA00022676"/>
    </source>
</evidence>
<comment type="caution">
    <text evidence="10">Lacks conserved residue(s) required for the propagation of feature annotation.</text>
</comment>
<feature type="transmembrane region" description="Helical" evidence="11">
    <location>
        <begin position="101"/>
        <end position="122"/>
    </location>
</feature>
<dbReference type="RefSeq" id="WP_151618049.1">
    <property type="nucleotide sequence ID" value="NZ_WBXO01000001.1"/>
</dbReference>
<feature type="domain" description="Glycosyl transferase family 28 C-terminal" evidence="13">
    <location>
        <begin position="194"/>
        <end position="362"/>
    </location>
</feature>
<dbReference type="UniPathway" id="UPA00219"/>
<dbReference type="GO" id="GO:0005886">
    <property type="term" value="C:plasma membrane"/>
    <property type="evidence" value="ECO:0007669"/>
    <property type="project" value="UniProtKB-SubCell"/>
</dbReference>
<dbReference type="Pfam" id="PF03033">
    <property type="entry name" value="Glyco_transf_28"/>
    <property type="match status" value="1"/>
</dbReference>
<feature type="binding site" evidence="10">
    <location>
        <position position="171"/>
    </location>
    <ligand>
        <name>UDP-N-acetyl-alpha-D-glucosamine</name>
        <dbReference type="ChEBI" id="CHEBI:57705"/>
    </ligand>
</feature>
<evidence type="ECO:0000256" key="11">
    <source>
        <dbReference type="SAM" id="Phobius"/>
    </source>
</evidence>
<keyword evidence="1 10" id="KW-1003">Cell membrane</keyword>
<dbReference type="CDD" id="cd03785">
    <property type="entry name" value="GT28_MurG"/>
    <property type="match status" value="1"/>
</dbReference>
<dbReference type="Proteomes" id="UP000468766">
    <property type="component" value="Unassembled WGS sequence"/>
</dbReference>
<feature type="binding site" evidence="10">
    <location>
        <position position="306"/>
    </location>
    <ligand>
        <name>UDP-N-acetyl-alpha-D-glucosamine</name>
        <dbReference type="ChEBI" id="CHEBI:57705"/>
    </ligand>
</feature>
<comment type="function">
    <text evidence="10">Cell wall formation. Catalyzes the transfer of a GlcNAc subunit on undecaprenyl-pyrophosphoryl-MurNAc-pentapeptide (lipid intermediate I) to form undecaprenyl-pyrophosphoryl-MurNAc-(pentapeptide)GlcNAc (lipid intermediate II).</text>
</comment>
<gene>
    <name evidence="10 14" type="primary">murG</name>
    <name evidence="14" type="ORF">F9B85_02270</name>
</gene>
<evidence type="ECO:0000256" key="2">
    <source>
        <dbReference type="ARBA" id="ARBA00022618"/>
    </source>
</evidence>
<evidence type="ECO:0000256" key="10">
    <source>
        <dbReference type="HAMAP-Rule" id="MF_00033"/>
    </source>
</evidence>
<keyword evidence="4 10" id="KW-0808">Transferase</keyword>
<feature type="binding site" evidence="10">
    <location>
        <position position="201"/>
    </location>
    <ligand>
        <name>UDP-N-acetyl-alpha-D-glucosamine</name>
        <dbReference type="ChEBI" id="CHEBI:57705"/>
    </ligand>
</feature>
<reference evidence="14 15" key="1">
    <citation type="submission" date="2019-10" db="EMBL/GenBank/DDBJ databases">
        <title>Whole-genome sequence of the extremophile Heliorestis acidaminivorans DSM 24790.</title>
        <authorList>
            <person name="Kyndt J.A."/>
            <person name="Meyer T.E."/>
        </authorList>
    </citation>
    <scope>NUCLEOTIDE SEQUENCE [LARGE SCALE GENOMIC DNA]</scope>
    <source>
        <strain evidence="14 15">DSM 24790</strain>
    </source>
</reference>
<evidence type="ECO:0000256" key="6">
    <source>
        <dbReference type="ARBA" id="ARBA00022984"/>
    </source>
</evidence>
<feature type="binding site" evidence="10">
    <location>
        <position position="130"/>
    </location>
    <ligand>
        <name>UDP-N-acetyl-alpha-D-glucosamine</name>
        <dbReference type="ChEBI" id="CHEBI:57705"/>
    </ligand>
</feature>
<feature type="domain" description="Glycosyltransferase family 28 N-terminal" evidence="12">
    <location>
        <begin position="9"/>
        <end position="148"/>
    </location>
</feature>
<dbReference type="GO" id="GO:0008360">
    <property type="term" value="P:regulation of cell shape"/>
    <property type="evidence" value="ECO:0007669"/>
    <property type="project" value="UniProtKB-KW"/>
</dbReference>
<sequence>MKIRKKQVFVVTGGGTGGHIYPALAIAKGLQKRFAEAEVHYIGSHRGLEKDIVPREGLPFLTVHCRGLERKVSLQALLSLGEMTLGIAESLNHLRKIKPQVLIGTGGFVALPVVMAATLLGIPTVIHEQNAYPGITNRILAPRVNKVLLTFAEAEKRLKSRQSLLTGLPVRPQILSATKAEGRKFFDLPEDALVLLVVGGSRGAQRLNEAMPAVTKAWTNHKQCHIIHVTGQSNYELTLERYRQAGIEPDKARNLTVVSYLDRMDLALVVSDLCVGRAGAAFISELTVCGLPSLLIPYPYAAENHQEANARSLELVGAAELILDKDLNGEVLNSKIKNLFDNPEKRTAMAKAAKEIGQPHALERILDEIEKIL</sequence>
<dbReference type="AlphaFoldDB" id="A0A6I0F4T1"/>
<keyword evidence="15" id="KW-1185">Reference proteome</keyword>